<gene>
    <name evidence="2" type="ORF">Q4Q39_05435</name>
</gene>
<reference evidence="2" key="1">
    <citation type="submission" date="2023-07" db="EMBL/GenBank/DDBJ databases">
        <title>Two novel species in the genus Flavivirga.</title>
        <authorList>
            <person name="Kwon K."/>
        </authorList>
    </citation>
    <scope>NUCLEOTIDE SEQUENCE</scope>
    <source>
        <strain evidence="2">KACC 14157</strain>
    </source>
</reference>
<feature type="transmembrane region" description="Helical" evidence="1">
    <location>
        <begin position="12"/>
        <end position="32"/>
    </location>
</feature>
<evidence type="ECO:0000256" key="1">
    <source>
        <dbReference type="SAM" id="Phobius"/>
    </source>
</evidence>
<organism evidence="2 3">
    <name type="scientific">Flavivirga amylovorans</name>
    <dbReference type="NCBI Taxonomy" id="870486"/>
    <lineage>
        <taxon>Bacteria</taxon>
        <taxon>Pseudomonadati</taxon>
        <taxon>Bacteroidota</taxon>
        <taxon>Flavobacteriia</taxon>
        <taxon>Flavobacteriales</taxon>
        <taxon>Flavobacteriaceae</taxon>
        <taxon>Flavivirga</taxon>
    </lineage>
</organism>
<name>A0ABT8WZQ5_9FLAO</name>
<evidence type="ECO:0000313" key="3">
    <source>
        <dbReference type="Proteomes" id="UP001176891"/>
    </source>
</evidence>
<comment type="caution">
    <text evidence="2">The sequence shown here is derived from an EMBL/GenBank/DDBJ whole genome shotgun (WGS) entry which is preliminary data.</text>
</comment>
<dbReference type="RefSeq" id="WP_303281374.1">
    <property type="nucleotide sequence ID" value="NZ_BAABCZ010000005.1"/>
</dbReference>
<keyword evidence="3" id="KW-1185">Reference proteome</keyword>
<protein>
    <recommendedName>
        <fullName evidence="4">Carboxypeptidase regulatory-like domain-containing protein</fullName>
    </recommendedName>
</protein>
<feature type="transmembrane region" description="Helical" evidence="1">
    <location>
        <begin position="136"/>
        <end position="158"/>
    </location>
</feature>
<accession>A0ABT8WZQ5</accession>
<evidence type="ECO:0008006" key="4">
    <source>
        <dbReference type="Google" id="ProtNLM"/>
    </source>
</evidence>
<keyword evidence="1" id="KW-0812">Transmembrane</keyword>
<dbReference type="PROSITE" id="PS51257">
    <property type="entry name" value="PROKAR_LIPOPROTEIN"/>
    <property type="match status" value="1"/>
</dbReference>
<dbReference type="Proteomes" id="UP001176891">
    <property type="component" value="Unassembled WGS sequence"/>
</dbReference>
<proteinExistence type="predicted"/>
<dbReference type="EMBL" id="JAUOEM010000002">
    <property type="protein sequence ID" value="MDO5986845.1"/>
    <property type="molecule type" value="Genomic_DNA"/>
</dbReference>
<feature type="transmembrane region" description="Helical" evidence="1">
    <location>
        <begin position="193"/>
        <end position="212"/>
    </location>
</feature>
<sequence>MKIKKKPKTIWLIWASTISILFIATYIVTHVFCSCYGEEEVFLNRDQLSAINSIIALESDSTNTRHSETNEIATKKLIRNYLRNVLTEKEGSDDSSSIDSLLYTFKVKHLPTVLPKYSFKVDSFFWLTGRKIFLEIVFWSLFGLMANLMFSVTITENFDKKRIPEHIGKIFYTPFSAIIIYLSINALVNGGSIVFDGVGKSVIVLSFILGFFTRRTIVLIGKIKDLILPLGKEDLERKKTIGEVGINTIRGVIVIDEVSDEVKEQNNEYVAIKISGMESDYINVVNPDKTGAFFFSDIPNGNYKIESELVINQTRFYDEDEIQVLNNEEPLEVNIVLKKSELIVK</sequence>
<evidence type="ECO:0000313" key="2">
    <source>
        <dbReference type="EMBL" id="MDO5986845.1"/>
    </source>
</evidence>
<feature type="transmembrane region" description="Helical" evidence="1">
    <location>
        <begin position="170"/>
        <end position="187"/>
    </location>
</feature>
<keyword evidence="1" id="KW-1133">Transmembrane helix</keyword>
<dbReference type="SUPFAM" id="SSF117074">
    <property type="entry name" value="Hypothetical protein PA1324"/>
    <property type="match status" value="1"/>
</dbReference>
<keyword evidence="1" id="KW-0472">Membrane</keyword>